<name>A0A6V7HDK6_9HYME</name>
<sequence length="51" mass="5562">MRSLAASVGWEKKKKERKCGCSAYCCVTFIVHRVRDSPACKVQSSGPGDNS</sequence>
<organism evidence="1 2">
    <name type="scientific">Heterotrigona itama</name>
    <dbReference type="NCBI Taxonomy" id="395501"/>
    <lineage>
        <taxon>Eukaryota</taxon>
        <taxon>Metazoa</taxon>
        <taxon>Ecdysozoa</taxon>
        <taxon>Arthropoda</taxon>
        <taxon>Hexapoda</taxon>
        <taxon>Insecta</taxon>
        <taxon>Pterygota</taxon>
        <taxon>Neoptera</taxon>
        <taxon>Endopterygota</taxon>
        <taxon>Hymenoptera</taxon>
        <taxon>Apocrita</taxon>
        <taxon>Aculeata</taxon>
        <taxon>Apoidea</taxon>
        <taxon>Anthophila</taxon>
        <taxon>Apidae</taxon>
        <taxon>Heterotrigona</taxon>
    </lineage>
</organism>
<accession>A0A6V7HDK6</accession>
<evidence type="ECO:0000313" key="1">
    <source>
        <dbReference type="EMBL" id="CAD1478601.1"/>
    </source>
</evidence>
<dbReference type="EMBL" id="CAJDYZ010010877">
    <property type="protein sequence ID" value="CAD1478601.1"/>
    <property type="molecule type" value="Genomic_DNA"/>
</dbReference>
<dbReference type="AlphaFoldDB" id="A0A6V7HDK6"/>
<reference evidence="1" key="1">
    <citation type="submission" date="2020-07" db="EMBL/GenBank/DDBJ databases">
        <authorList>
            <person name="Nazaruddin N."/>
        </authorList>
    </citation>
    <scope>NUCLEOTIDE SEQUENCE</scope>
</reference>
<comment type="caution">
    <text evidence="1">The sequence shown here is derived from an EMBL/GenBank/DDBJ whole genome shotgun (WGS) entry which is preliminary data.</text>
</comment>
<keyword evidence="2" id="KW-1185">Reference proteome</keyword>
<gene>
    <name evidence="1" type="ORF">MHI_LOCUS805192</name>
</gene>
<feature type="non-terminal residue" evidence="1">
    <location>
        <position position="51"/>
    </location>
</feature>
<evidence type="ECO:0000313" key="2">
    <source>
        <dbReference type="Proteomes" id="UP000752696"/>
    </source>
</evidence>
<proteinExistence type="predicted"/>
<dbReference type="Proteomes" id="UP000752696">
    <property type="component" value="Unassembled WGS sequence"/>
</dbReference>
<protein>
    <submittedName>
        <fullName evidence="1">Uncharacterized protein</fullName>
    </submittedName>
</protein>